<keyword evidence="5" id="KW-0732">Signal</keyword>
<evidence type="ECO:0000256" key="13">
    <source>
        <dbReference type="SAM" id="Phobius"/>
    </source>
</evidence>
<keyword evidence="6" id="KW-0547">Nucleotide-binding</keyword>
<dbReference type="AlphaFoldDB" id="A0A067JL04"/>
<dbReference type="Gene3D" id="3.30.200.20">
    <property type="entry name" value="Phosphorylase Kinase, domain 1"/>
    <property type="match status" value="1"/>
</dbReference>
<accession>A0A067JL04</accession>
<feature type="region of interest" description="Disordered" evidence="12">
    <location>
        <begin position="169"/>
        <end position="198"/>
    </location>
</feature>
<feature type="domain" description="Protein kinase" evidence="14">
    <location>
        <begin position="619"/>
        <end position="914"/>
    </location>
</feature>
<evidence type="ECO:0000256" key="6">
    <source>
        <dbReference type="ARBA" id="ARBA00022741"/>
    </source>
</evidence>
<dbReference type="Pfam" id="PF07714">
    <property type="entry name" value="PK_Tyr_Ser-Thr"/>
    <property type="match status" value="2"/>
</dbReference>
<evidence type="ECO:0000256" key="8">
    <source>
        <dbReference type="ARBA" id="ARBA00022840"/>
    </source>
</evidence>
<dbReference type="PANTHER" id="PTHR34590:SF5">
    <property type="entry name" value="OS04G0586500 PROTEIN"/>
    <property type="match status" value="1"/>
</dbReference>
<keyword evidence="9 13" id="KW-1133">Transmembrane helix</keyword>
<evidence type="ECO:0000256" key="11">
    <source>
        <dbReference type="ARBA" id="ARBA00023180"/>
    </source>
</evidence>
<comment type="subcellular location">
    <subcellularLocation>
        <location evidence="1">Membrane</location>
        <topology evidence="1">Single-pass type I membrane protein</topology>
    </subcellularLocation>
</comment>
<keyword evidence="4 13" id="KW-0812">Transmembrane</keyword>
<dbReference type="PROSITE" id="PS00108">
    <property type="entry name" value="PROTEIN_KINASE_ST"/>
    <property type="match status" value="1"/>
</dbReference>
<dbReference type="FunFam" id="2.60.120.430:FF:000007">
    <property type="entry name" value="FERONIA receptor-like kinase"/>
    <property type="match status" value="1"/>
</dbReference>
<feature type="region of interest" description="Disordered" evidence="12">
    <location>
        <begin position="135"/>
        <end position="157"/>
    </location>
</feature>
<dbReference type="Gene3D" id="2.60.120.430">
    <property type="entry name" value="Galactose-binding lectin"/>
    <property type="match status" value="2"/>
</dbReference>
<dbReference type="InterPro" id="IPR008271">
    <property type="entry name" value="Ser/Thr_kinase_AS"/>
</dbReference>
<dbReference type="Gene3D" id="1.10.510.10">
    <property type="entry name" value="Transferase(Phosphotransferase) domain 1"/>
    <property type="match status" value="2"/>
</dbReference>
<dbReference type="InterPro" id="IPR024788">
    <property type="entry name" value="Malectin-like_Carb-bd_dom"/>
</dbReference>
<dbReference type="EMBL" id="KK915096">
    <property type="protein sequence ID" value="KDP24661.1"/>
    <property type="molecule type" value="Genomic_DNA"/>
</dbReference>
<dbReference type="GO" id="GO:0005524">
    <property type="term" value="F:ATP binding"/>
    <property type="evidence" value="ECO:0007669"/>
    <property type="project" value="UniProtKB-KW"/>
</dbReference>
<keyword evidence="8" id="KW-0067">ATP-binding</keyword>
<evidence type="ECO:0000259" key="14">
    <source>
        <dbReference type="PROSITE" id="PS50011"/>
    </source>
</evidence>
<dbReference type="FunFam" id="1.10.510.10:FF:000252">
    <property type="entry name" value="Receptor-like protein kinase FERONIA"/>
    <property type="match status" value="1"/>
</dbReference>
<evidence type="ECO:0000256" key="5">
    <source>
        <dbReference type="ARBA" id="ARBA00022729"/>
    </source>
</evidence>
<evidence type="ECO:0000256" key="1">
    <source>
        <dbReference type="ARBA" id="ARBA00004479"/>
    </source>
</evidence>
<evidence type="ECO:0000256" key="7">
    <source>
        <dbReference type="ARBA" id="ARBA00022777"/>
    </source>
</evidence>
<dbReference type="GO" id="GO:0004674">
    <property type="term" value="F:protein serine/threonine kinase activity"/>
    <property type="evidence" value="ECO:0007669"/>
    <property type="project" value="UniProtKB-KW"/>
</dbReference>
<evidence type="ECO:0000256" key="4">
    <source>
        <dbReference type="ARBA" id="ARBA00022692"/>
    </source>
</evidence>
<organism evidence="15 16">
    <name type="scientific">Jatropha curcas</name>
    <name type="common">Barbados nut</name>
    <dbReference type="NCBI Taxonomy" id="180498"/>
    <lineage>
        <taxon>Eukaryota</taxon>
        <taxon>Viridiplantae</taxon>
        <taxon>Streptophyta</taxon>
        <taxon>Embryophyta</taxon>
        <taxon>Tracheophyta</taxon>
        <taxon>Spermatophyta</taxon>
        <taxon>Magnoliopsida</taxon>
        <taxon>eudicotyledons</taxon>
        <taxon>Gunneridae</taxon>
        <taxon>Pentapetalae</taxon>
        <taxon>rosids</taxon>
        <taxon>fabids</taxon>
        <taxon>Malpighiales</taxon>
        <taxon>Euphorbiaceae</taxon>
        <taxon>Crotonoideae</taxon>
        <taxon>Jatropheae</taxon>
        <taxon>Jatropha</taxon>
    </lineage>
</organism>
<feature type="transmembrane region" description="Helical" evidence="13">
    <location>
        <begin position="618"/>
        <end position="643"/>
    </location>
</feature>
<evidence type="ECO:0000256" key="12">
    <source>
        <dbReference type="SAM" id="MobiDB-lite"/>
    </source>
</evidence>
<keyword evidence="7" id="KW-0418">Kinase</keyword>
<dbReference type="PANTHER" id="PTHR34590">
    <property type="entry name" value="OS03G0124300 PROTEIN-RELATED"/>
    <property type="match status" value="1"/>
</dbReference>
<feature type="domain" description="Protein kinase" evidence="14">
    <location>
        <begin position="1"/>
        <end position="126"/>
    </location>
</feature>
<evidence type="ECO:0000256" key="10">
    <source>
        <dbReference type="ARBA" id="ARBA00023136"/>
    </source>
</evidence>
<reference evidence="15 16" key="1">
    <citation type="journal article" date="2014" name="PLoS ONE">
        <title>Global Analysis of Gene Expression Profiles in Physic Nut (Jatropha curcas L.) Seedlings Exposed to Salt Stress.</title>
        <authorList>
            <person name="Zhang L."/>
            <person name="Zhang C."/>
            <person name="Wu P."/>
            <person name="Chen Y."/>
            <person name="Li M."/>
            <person name="Jiang H."/>
            <person name="Wu G."/>
        </authorList>
    </citation>
    <scope>NUCLEOTIDE SEQUENCE [LARGE SCALE GENOMIC DNA]</scope>
    <source>
        <strain evidence="16">cv. GZQX0401</strain>
        <tissue evidence="15">Young leaves</tissue>
    </source>
</reference>
<dbReference type="GO" id="GO:0016020">
    <property type="term" value="C:membrane"/>
    <property type="evidence" value="ECO:0007669"/>
    <property type="project" value="UniProtKB-SubCell"/>
</dbReference>
<sequence length="978" mass="108553">MGPTSQSQTQVSTVVRGSVGYVDPEYYRRQHLTEKSDVYSFGVVLLEVLCARPPVIPGLPKEQANLADWARICYRRGALDRIMDPHLRGDADPACLEKFGEIAESCLRDNGAQRPAMSGVICELELALQLQETAEKSRNSSVESVGEEQESPLLLRGEAVVTTDDDDIFSVSGEQKEDSKSTVSSGEGSAAKLDPDGFKSNLPPYTPTEIILLSCGASSLTTSPDGRNWVSDARSKFGASISLNSSFAFKASGQDTSVTQVPYMTARIFLSKFTYSFPVSPGSKFVRLYFYPVAYSNLDISKSFFSVEANDYTLLSNFSAFLTVSAMQPPAAAIVKEFVVTIQEKQMLNITFNPSLKSFAFINGIEIVSMPDSLYIHGNDSLLTNVGIDYPFYLDDTTALETVYRLNVGGRDIDGSGDTGMYRKWVEDSNYIFGAAFGVTSISKVKINYTKSTPAWVAPELVYSSMRSMGPNANVNINYNLTWLFPVDTGFNYLVRLHFCETRLEVTGEFQLIFSIFINNQTVVAQADVILWSGGNGFPVYKDYVVWVPAGVPRKQDLWLALHPSNETEFADAILNGLEIFKLNNSEGSLAGPNPEPIRVPPEPDQHPSLKQKRRSRLASQVLIINVAVFGGIFSLILCLLAYQRRRKAKDSATIDHISCRAPFSYKSNKSTTIASPLPTERCRRFTILEIKEATRNFDDQNFIGSGGFGEMILIYDYLINGTLGEHLHETNNDPLPWKKRLHICIGAARGLHYLHSEFTHTIIHRDVKTTNILLDENWIAKVSDFGLSKAAFKQEVSTTIVKGTWGYLDPEYARYQILTEKSDVYSFGLVLLEVLCALKPLDRNLVEEHMSLAIWAEKCIQNGNIYQIIDPYLKGKIAPRCFKKFVEIAFSCIHSKGIERPNIRDVMEELEFALKLQEDAEAENMGISPDGEIVHPDVSFFPAQCVDIADGPQLGSTSSTDFDTSSSTRGVFGSRIG</sequence>
<keyword evidence="3" id="KW-0808">Transferase</keyword>
<dbReference type="PROSITE" id="PS50011">
    <property type="entry name" value="PROTEIN_KINASE_DOM"/>
    <property type="match status" value="2"/>
</dbReference>
<evidence type="ECO:0000313" key="16">
    <source>
        <dbReference type="Proteomes" id="UP000027138"/>
    </source>
</evidence>
<dbReference type="InterPro" id="IPR011009">
    <property type="entry name" value="Kinase-like_dom_sf"/>
</dbReference>
<evidence type="ECO:0000313" key="15">
    <source>
        <dbReference type="EMBL" id="KDP24661.1"/>
    </source>
</evidence>
<dbReference type="Proteomes" id="UP000027138">
    <property type="component" value="Unassembled WGS sequence"/>
</dbReference>
<dbReference type="GO" id="GO:0004714">
    <property type="term" value="F:transmembrane receptor protein tyrosine kinase activity"/>
    <property type="evidence" value="ECO:0007669"/>
    <property type="project" value="InterPro"/>
</dbReference>
<dbReference type="InterPro" id="IPR001245">
    <property type="entry name" value="Ser-Thr/Tyr_kinase_cat_dom"/>
</dbReference>
<dbReference type="InterPro" id="IPR000719">
    <property type="entry name" value="Prot_kinase_dom"/>
</dbReference>
<feature type="compositionally biased region" description="Low complexity" evidence="12">
    <location>
        <begin position="957"/>
        <end position="969"/>
    </location>
</feature>
<evidence type="ECO:0000256" key="2">
    <source>
        <dbReference type="ARBA" id="ARBA00022527"/>
    </source>
</evidence>
<keyword evidence="16" id="KW-1185">Reference proteome</keyword>
<feature type="region of interest" description="Disordered" evidence="12">
    <location>
        <begin position="592"/>
        <end position="612"/>
    </location>
</feature>
<dbReference type="OrthoDB" id="4062651at2759"/>
<name>A0A067JL04_JATCU</name>
<keyword evidence="2" id="KW-0723">Serine/threonine-protein kinase</keyword>
<dbReference type="GO" id="GO:0010038">
    <property type="term" value="P:response to metal ion"/>
    <property type="evidence" value="ECO:0007669"/>
    <property type="project" value="UniProtKB-ARBA"/>
</dbReference>
<evidence type="ECO:0000256" key="9">
    <source>
        <dbReference type="ARBA" id="ARBA00022989"/>
    </source>
</evidence>
<feature type="region of interest" description="Disordered" evidence="12">
    <location>
        <begin position="956"/>
        <end position="978"/>
    </location>
</feature>
<gene>
    <name evidence="15" type="ORF">JCGZ_26520</name>
</gene>
<proteinExistence type="predicted"/>
<evidence type="ECO:0000256" key="3">
    <source>
        <dbReference type="ARBA" id="ARBA00022679"/>
    </source>
</evidence>
<dbReference type="SMART" id="SM00220">
    <property type="entry name" value="S_TKc"/>
    <property type="match status" value="1"/>
</dbReference>
<protein>
    <recommendedName>
        <fullName evidence="14">Protein kinase domain-containing protein</fullName>
    </recommendedName>
</protein>
<dbReference type="FunFam" id="2.60.120.430:FF:000003">
    <property type="entry name" value="FERONIA receptor-like kinase"/>
    <property type="match status" value="1"/>
</dbReference>
<keyword evidence="11" id="KW-0325">Glycoprotein</keyword>
<keyword evidence="10 13" id="KW-0472">Membrane</keyword>
<dbReference type="Pfam" id="PF12819">
    <property type="entry name" value="Malectin_like"/>
    <property type="match status" value="1"/>
</dbReference>
<dbReference type="InterPro" id="IPR045272">
    <property type="entry name" value="ANXUR1/2-like"/>
</dbReference>
<dbReference type="SUPFAM" id="SSF56112">
    <property type="entry name" value="Protein kinase-like (PK-like)"/>
    <property type="match status" value="2"/>
</dbReference>